<dbReference type="PANTHER" id="PTHR10210:SF32">
    <property type="entry name" value="RIBOSE-PHOSPHATE PYROPHOSPHOKINASE 2"/>
    <property type="match status" value="1"/>
</dbReference>
<dbReference type="RefSeq" id="WP_091699457.1">
    <property type="nucleotide sequence ID" value="NZ_FOAK01000007.1"/>
</dbReference>
<keyword evidence="7 10" id="KW-0067">ATP-binding</keyword>
<evidence type="ECO:0000256" key="3">
    <source>
        <dbReference type="ARBA" id="ARBA00022723"/>
    </source>
</evidence>
<dbReference type="EMBL" id="FOAK01000007">
    <property type="protein sequence ID" value="SEK96755.1"/>
    <property type="molecule type" value="Genomic_DNA"/>
</dbReference>
<dbReference type="GO" id="GO:0000287">
    <property type="term" value="F:magnesium ion binding"/>
    <property type="evidence" value="ECO:0007669"/>
    <property type="project" value="UniProtKB-UniRule"/>
</dbReference>
<dbReference type="GO" id="GO:0005737">
    <property type="term" value="C:cytoplasm"/>
    <property type="evidence" value="ECO:0007669"/>
    <property type="project" value="UniProtKB-SubCell"/>
</dbReference>
<comment type="function">
    <text evidence="10">Involved in the biosynthesis of the central metabolite phospho-alpha-D-ribosyl-1-pyrophosphate (PRPP) via the transfer of pyrophosphoryl group from ATP to 1-hydroxyl of ribose-5-phosphate (Rib-5-P).</text>
</comment>
<proteinExistence type="inferred from homology"/>
<evidence type="ECO:0000256" key="9">
    <source>
        <dbReference type="ARBA" id="ARBA00049535"/>
    </source>
</evidence>
<comment type="cofactor">
    <cofactor evidence="10">
        <name>Mg(2+)</name>
        <dbReference type="ChEBI" id="CHEBI:18420"/>
    </cofactor>
    <text evidence="10">Binds 2 Mg(2+) ions per subunit.</text>
</comment>
<evidence type="ECO:0000313" key="13">
    <source>
        <dbReference type="EMBL" id="SEK96755.1"/>
    </source>
</evidence>
<dbReference type="Pfam" id="PF13793">
    <property type="entry name" value="Pribosyltran_N"/>
    <property type="match status" value="1"/>
</dbReference>
<dbReference type="InterPro" id="IPR005946">
    <property type="entry name" value="Rib-P_diPkinase"/>
</dbReference>
<dbReference type="GO" id="GO:0002189">
    <property type="term" value="C:ribose phosphate diphosphokinase complex"/>
    <property type="evidence" value="ECO:0007669"/>
    <property type="project" value="TreeGrafter"/>
</dbReference>
<keyword evidence="6 10" id="KW-0418">Kinase</keyword>
<feature type="binding site" evidence="10">
    <location>
        <position position="169"/>
    </location>
    <ligand>
        <name>Mg(2+)</name>
        <dbReference type="ChEBI" id="CHEBI:18420"/>
        <label>2</label>
    </ligand>
</feature>
<gene>
    <name evidence="10" type="primary">prs</name>
    <name evidence="13" type="ORF">SAMN05216439_1760</name>
</gene>
<dbReference type="GO" id="GO:0006015">
    <property type="term" value="P:5-phosphoribose 1-diphosphate biosynthetic process"/>
    <property type="evidence" value="ECO:0007669"/>
    <property type="project" value="UniProtKB-UniRule"/>
</dbReference>
<reference evidence="13 14" key="1">
    <citation type="submission" date="2016-10" db="EMBL/GenBank/DDBJ databases">
        <authorList>
            <person name="de Groot N.N."/>
        </authorList>
    </citation>
    <scope>NUCLEOTIDE SEQUENCE [LARGE SCALE GENOMIC DNA]</scope>
    <source>
        <strain evidence="13 14">DSM 11978</strain>
    </source>
</reference>
<dbReference type="NCBIfam" id="NF002095">
    <property type="entry name" value="PRK00934.1"/>
    <property type="match status" value="1"/>
</dbReference>
<feature type="binding site" evidence="10">
    <location>
        <begin position="92"/>
        <end position="93"/>
    </location>
    <ligand>
        <name>ATP</name>
        <dbReference type="ChEBI" id="CHEBI:30616"/>
    </ligand>
</feature>
<dbReference type="PANTHER" id="PTHR10210">
    <property type="entry name" value="RIBOSE-PHOSPHATE DIPHOSPHOKINASE FAMILY MEMBER"/>
    <property type="match status" value="1"/>
</dbReference>
<organism evidence="13 14">
    <name type="scientific">Methanobrevibacter gottschalkii</name>
    <dbReference type="NCBI Taxonomy" id="190974"/>
    <lineage>
        <taxon>Archaea</taxon>
        <taxon>Methanobacteriati</taxon>
        <taxon>Methanobacteriota</taxon>
        <taxon>Methanomada group</taxon>
        <taxon>Methanobacteria</taxon>
        <taxon>Methanobacteriales</taxon>
        <taxon>Methanobacteriaceae</taxon>
        <taxon>Methanobrevibacter</taxon>
    </lineage>
</organism>
<dbReference type="InterPro" id="IPR029057">
    <property type="entry name" value="PRTase-like"/>
</dbReference>
<dbReference type="GO" id="GO:0016301">
    <property type="term" value="F:kinase activity"/>
    <property type="evidence" value="ECO:0007669"/>
    <property type="project" value="UniProtKB-KW"/>
</dbReference>
<evidence type="ECO:0000256" key="5">
    <source>
        <dbReference type="ARBA" id="ARBA00022741"/>
    </source>
</evidence>
<keyword evidence="3 10" id="KW-0479">Metal-binding</keyword>
<dbReference type="UniPathway" id="UPA00087">
    <property type="reaction ID" value="UER00172"/>
</dbReference>
<evidence type="ECO:0000256" key="8">
    <source>
        <dbReference type="ARBA" id="ARBA00022842"/>
    </source>
</evidence>
<comment type="pathway">
    <text evidence="10">Metabolic intermediate biosynthesis; 5-phospho-alpha-D-ribose 1-diphosphate biosynthesis; 5-phospho-alpha-D-ribose 1-diphosphate from D-ribose 5-phosphate (route I): step 1/1.</text>
</comment>
<evidence type="ECO:0000256" key="10">
    <source>
        <dbReference type="HAMAP-Rule" id="MF_00583"/>
    </source>
</evidence>
<evidence type="ECO:0000259" key="12">
    <source>
        <dbReference type="Pfam" id="PF13793"/>
    </source>
</evidence>
<dbReference type="HAMAP" id="MF_00583_A">
    <property type="entry name" value="RibP_PPkinase_A"/>
    <property type="match status" value="1"/>
</dbReference>
<evidence type="ECO:0000259" key="11">
    <source>
        <dbReference type="Pfam" id="PF00156"/>
    </source>
</evidence>
<sequence length="305" mass="33162">MIIGGSSSQDLAASVARELGEELCYVETRKFPDGERYLKINGHVEDEAVTVIQSTGYPQDENLMELLFIIANLKDLGAKKVKVVVPYMGYARQEKRFNPGETISAKIVCDLIQTVGADEFITFNIHEACVLDFFDIPARNLSAMPAIAEYLDKKFFKKEELKPLIVAPDKGAYGFAQEISEIIGCDCTYLTKVRLGPDKVETKIVDVRCDSGSENTVNIDSVKGMHAIIVDDIIATGGTIVNAVNILKQYGASAVDVCCVHPILTNNGVTRIYSAGASKIIGTNTLSSDTSRVSIAKSIAQALRE</sequence>
<dbReference type="OrthoDB" id="371997at2157"/>
<evidence type="ECO:0000256" key="6">
    <source>
        <dbReference type="ARBA" id="ARBA00022777"/>
    </source>
</evidence>
<feature type="domain" description="Phosphoribosyltransferase" evidence="11">
    <location>
        <begin position="146"/>
        <end position="261"/>
    </location>
</feature>
<keyword evidence="5 10" id="KW-0547">Nucleotide-binding</keyword>
<dbReference type="Gene3D" id="3.40.50.2020">
    <property type="match status" value="2"/>
</dbReference>
<comment type="subcellular location">
    <subcellularLocation>
        <location evidence="10">Cytoplasm</location>
    </subcellularLocation>
</comment>
<comment type="caution">
    <text evidence="10">Lacks conserved residue(s) required for the propagation of feature annotation.</text>
</comment>
<dbReference type="SUPFAM" id="SSF53271">
    <property type="entry name" value="PRTase-like"/>
    <property type="match status" value="2"/>
</dbReference>
<dbReference type="CDD" id="cd06223">
    <property type="entry name" value="PRTases_typeI"/>
    <property type="match status" value="1"/>
</dbReference>
<dbReference type="InterPro" id="IPR000836">
    <property type="entry name" value="PRTase_dom"/>
</dbReference>
<keyword evidence="1 10" id="KW-0963">Cytoplasm</keyword>
<dbReference type="GO" id="GO:0005524">
    <property type="term" value="F:ATP binding"/>
    <property type="evidence" value="ECO:0007669"/>
    <property type="project" value="UniProtKB-KW"/>
</dbReference>
<comment type="catalytic activity">
    <reaction evidence="9 10">
        <text>D-ribose 5-phosphate + ATP = 5-phospho-alpha-D-ribose 1-diphosphate + AMP + H(+)</text>
        <dbReference type="Rhea" id="RHEA:15609"/>
        <dbReference type="ChEBI" id="CHEBI:15378"/>
        <dbReference type="ChEBI" id="CHEBI:30616"/>
        <dbReference type="ChEBI" id="CHEBI:58017"/>
        <dbReference type="ChEBI" id="CHEBI:78346"/>
        <dbReference type="ChEBI" id="CHEBI:456215"/>
        <dbReference type="EC" id="2.7.6.1"/>
    </reaction>
</comment>
<evidence type="ECO:0000313" key="14">
    <source>
        <dbReference type="Proteomes" id="UP000199506"/>
    </source>
</evidence>
<accession>A0A1H7LE34</accession>
<feature type="binding site" evidence="10">
    <location>
        <position position="194"/>
    </location>
    <ligand>
        <name>D-ribose 5-phosphate</name>
        <dbReference type="ChEBI" id="CHEBI:78346"/>
    </ligand>
</feature>
<dbReference type="InterPro" id="IPR029099">
    <property type="entry name" value="Pribosyltran_N"/>
</dbReference>
<feature type="domain" description="Ribose-phosphate pyrophosphokinase N-terminal" evidence="12">
    <location>
        <begin position="1"/>
        <end position="116"/>
    </location>
</feature>
<comment type="similarity">
    <text evidence="10">Belongs to the ribose-phosphate pyrophosphokinase family. Class III (archaeal) subfamily.</text>
</comment>
<dbReference type="GO" id="GO:0006164">
    <property type="term" value="P:purine nucleotide biosynthetic process"/>
    <property type="evidence" value="ECO:0007669"/>
    <property type="project" value="TreeGrafter"/>
</dbReference>
<feature type="binding site" evidence="10">
    <location>
        <position position="231"/>
    </location>
    <ligand>
        <name>D-ribose 5-phosphate</name>
        <dbReference type="ChEBI" id="CHEBI:78346"/>
    </ligand>
</feature>
<dbReference type="Pfam" id="PF00156">
    <property type="entry name" value="Pribosyltran"/>
    <property type="match status" value="1"/>
</dbReference>
<feature type="binding site" evidence="10">
    <location>
        <position position="126"/>
    </location>
    <ligand>
        <name>Mg(2+)</name>
        <dbReference type="ChEBI" id="CHEBI:18420"/>
        <label>1</label>
    </ligand>
</feature>
<evidence type="ECO:0000256" key="7">
    <source>
        <dbReference type="ARBA" id="ARBA00022840"/>
    </source>
</evidence>
<evidence type="ECO:0000256" key="4">
    <source>
        <dbReference type="ARBA" id="ARBA00022727"/>
    </source>
</evidence>
<evidence type="ECO:0000256" key="1">
    <source>
        <dbReference type="ARBA" id="ARBA00022490"/>
    </source>
</evidence>
<keyword evidence="2 10" id="KW-0808">Transferase</keyword>
<dbReference type="InterPro" id="IPR037514">
    <property type="entry name" value="Rib-P_diPkinase_arc"/>
</dbReference>
<feature type="binding site" evidence="10">
    <location>
        <begin position="33"/>
        <end position="35"/>
    </location>
    <ligand>
        <name>ATP</name>
        <dbReference type="ChEBI" id="CHEBI:30616"/>
    </ligand>
</feature>
<keyword evidence="8 10" id="KW-0460">Magnesium</keyword>
<name>A0A1H7LE34_9EURY</name>
<dbReference type="STRING" id="190974.SAMN05216439_1760"/>
<evidence type="ECO:0000256" key="2">
    <source>
        <dbReference type="ARBA" id="ARBA00022679"/>
    </source>
</evidence>
<keyword evidence="4 10" id="KW-0545">Nucleotide biosynthesis</keyword>
<dbReference type="EC" id="2.7.6.1" evidence="10"/>
<protein>
    <recommendedName>
        <fullName evidence="10">Ribose-phosphate pyrophosphokinase</fullName>
        <shortName evidence="10">RPPK</shortName>
        <ecNumber evidence="10">2.7.6.1</ecNumber>
    </recommendedName>
    <alternativeName>
        <fullName evidence="10">5-phospho-D-ribosyl alpha-1-diphosphate synthase</fullName>
    </alternativeName>
    <alternativeName>
        <fullName evidence="10">Phosphoribosyl diphosphate synthase</fullName>
    </alternativeName>
    <alternativeName>
        <fullName evidence="10">Phosphoribosyl pyrophosphate synthase</fullName>
        <shortName evidence="10">P-Rib-PP synthase</shortName>
        <shortName evidence="10">PRPP synthase</shortName>
        <shortName evidence="10">PRPPase</shortName>
    </alternativeName>
</protein>
<dbReference type="GO" id="GO:0004749">
    <property type="term" value="F:ribose phosphate diphosphokinase activity"/>
    <property type="evidence" value="ECO:0007669"/>
    <property type="project" value="UniProtKB-UniRule"/>
</dbReference>
<dbReference type="SMART" id="SM01400">
    <property type="entry name" value="Pribosyltran_N"/>
    <property type="match status" value="1"/>
</dbReference>
<dbReference type="NCBIfam" id="TIGR01251">
    <property type="entry name" value="ribP_PPkin"/>
    <property type="match status" value="1"/>
</dbReference>
<dbReference type="FunFam" id="3.40.50.2020:FF:000007">
    <property type="entry name" value="Ribose-phosphate pyrophosphokinase"/>
    <property type="match status" value="1"/>
</dbReference>
<feature type="active site" evidence="10">
    <location>
        <position position="192"/>
    </location>
</feature>
<dbReference type="AlphaFoldDB" id="A0A1H7LE34"/>
<dbReference type="Proteomes" id="UP000199506">
    <property type="component" value="Unassembled WGS sequence"/>
</dbReference>